<evidence type="ECO:0008006" key="3">
    <source>
        <dbReference type="Google" id="ProtNLM"/>
    </source>
</evidence>
<organism evidence="1 2">
    <name type="scientific">Stackebrandtia albiflava</name>
    <dbReference type="NCBI Taxonomy" id="406432"/>
    <lineage>
        <taxon>Bacteria</taxon>
        <taxon>Bacillati</taxon>
        <taxon>Actinomycetota</taxon>
        <taxon>Actinomycetes</taxon>
        <taxon>Glycomycetales</taxon>
        <taxon>Glycomycetaceae</taxon>
        <taxon>Stackebrandtia</taxon>
    </lineage>
</organism>
<protein>
    <recommendedName>
        <fullName evidence="3">2'-5' RNA ligase</fullName>
    </recommendedName>
</protein>
<name>A0A562V482_9ACTN</name>
<dbReference type="AlphaFoldDB" id="A0A562V482"/>
<dbReference type="EMBL" id="VLLL01000006">
    <property type="protein sequence ID" value="TWJ12701.1"/>
    <property type="molecule type" value="Genomic_DNA"/>
</dbReference>
<evidence type="ECO:0000313" key="1">
    <source>
        <dbReference type="EMBL" id="TWJ12701.1"/>
    </source>
</evidence>
<reference evidence="1 2" key="1">
    <citation type="journal article" date="2013" name="Stand. Genomic Sci.">
        <title>Genomic Encyclopedia of Type Strains, Phase I: The one thousand microbial genomes (KMG-I) project.</title>
        <authorList>
            <person name="Kyrpides N.C."/>
            <person name="Woyke T."/>
            <person name="Eisen J.A."/>
            <person name="Garrity G."/>
            <person name="Lilburn T.G."/>
            <person name="Beck B.J."/>
            <person name="Whitman W.B."/>
            <person name="Hugenholtz P."/>
            <person name="Klenk H.P."/>
        </authorList>
    </citation>
    <scope>NUCLEOTIDE SEQUENCE [LARGE SCALE GENOMIC DNA]</scope>
    <source>
        <strain evidence="1 2">DSM 45044</strain>
    </source>
</reference>
<comment type="caution">
    <text evidence="1">The sequence shown here is derived from an EMBL/GenBank/DDBJ whole genome shotgun (WGS) entry which is preliminary data.</text>
</comment>
<keyword evidence="2" id="KW-1185">Reference proteome</keyword>
<gene>
    <name evidence="1" type="ORF">LX16_3465</name>
</gene>
<dbReference type="Proteomes" id="UP000321617">
    <property type="component" value="Unassembled WGS sequence"/>
</dbReference>
<evidence type="ECO:0000313" key="2">
    <source>
        <dbReference type="Proteomes" id="UP000321617"/>
    </source>
</evidence>
<dbReference type="OrthoDB" id="4311410at2"/>
<accession>A0A562V482</accession>
<dbReference type="RefSeq" id="WP_147140014.1">
    <property type="nucleotide sequence ID" value="NZ_BAABIJ010000002.1"/>
</dbReference>
<sequence>MTAIARFRAAARRAVAAGDITTDRIPRPGGRWGISAILRPGEPLRSRLHESATAAARFAGAGHWVHHPETLHVTLRAFEPHRRLPDPAADPAVARYRAALAAACRVLPPMAVTASGMTVHRGGLLAFVHGRANGLARLDVTLTTELGRHGVTDWQVEVGFRRNFHHINVIHFTGPVSEMDRLTDWSDRHADLDFGTDVLHTVELVAWRFESGQPAADVLDRFRFTG</sequence>
<proteinExistence type="predicted"/>
<dbReference type="Gene3D" id="3.90.1140.10">
    <property type="entry name" value="Cyclic phosphodiesterase"/>
    <property type="match status" value="1"/>
</dbReference>